<feature type="domain" description="Phospholipid/glycerol acyltransferase" evidence="6">
    <location>
        <begin position="130"/>
        <end position="242"/>
    </location>
</feature>
<dbReference type="EMBL" id="VBUU01000016">
    <property type="protein sequence ID" value="TLG08815.1"/>
    <property type="molecule type" value="Genomic_DNA"/>
</dbReference>
<reference evidence="7 8" key="1">
    <citation type="submission" date="2019-05" db="EMBL/GenBank/DDBJ databases">
        <title>Genomes sequences of two Nocardia cyriacigeorgica environmental isolates, type strains Nocardia asteroides ATCC 19247 and Nocardia cyriacigeorgica DSM 44484.</title>
        <authorList>
            <person name="Vautrin F."/>
            <person name="Bergeron E."/>
            <person name="Dubost A."/>
            <person name="Abrouk D."/>
            <person name="Rodriguez Nava V."/>
            <person name="Pujic P."/>
        </authorList>
    </citation>
    <scope>NUCLEOTIDE SEQUENCE [LARGE SCALE GENOMIC DNA]</scope>
    <source>
        <strain evidence="7 8">EML 1456</strain>
    </source>
</reference>
<evidence type="ECO:0000259" key="6">
    <source>
        <dbReference type="SMART" id="SM00563"/>
    </source>
</evidence>
<dbReference type="PANTHER" id="PTHR10434">
    <property type="entry name" value="1-ACYL-SN-GLYCEROL-3-PHOSPHATE ACYLTRANSFERASE"/>
    <property type="match status" value="1"/>
</dbReference>
<dbReference type="GO" id="GO:0003841">
    <property type="term" value="F:1-acylglycerol-3-phosphate O-acyltransferase activity"/>
    <property type="evidence" value="ECO:0007669"/>
    <property type="project" value="TreeGrafter"/>
</dbReference>
<sequence length="336" mass="35729">MSVMVFDAPPATAAHSWMPISPCSTGCVQPADAAGTARVVGRALRLAGLLASYPAAHMLTAAGRRQRLQREYARAVLRSCGIELRVIDNRGEAAVPVAPRAVAVDRSSPGRAQAPDAGREARYAAPGQGVLVVAGHIGWSDVVVLAAVQPLSFVARADLIDWPMLGKLAQLMRIIPIERERLRALPGVVAQISERLAAGERVAAFPEGTTWCGRAYGKLRPALFQAAVDTGTPVQPIRLRYLDAHGEPCTATGFVGDDTFATSARRILRSRGIVAEVVLEPVQQPGTDRRELARRCEELMRTPELSDGARSALAAATSHLADAVARHREAHAAAMA</sequence>
<evidence type="ECO:0000256" key="3">
    <source>
        <dbReference type="ARBA" id="ARBA00022679"/>
    </source>
</evidence>
<gene>
    <name evidence="7" type="ORF">FEK35_16685</name>
</gene>
<dbReference type="Pfam" id="PF01553">
    <property type="entry name" value="Acyltransferase"/>
    <property type="match status" value="1"/>
</dbReference>
<dbReference type="GO" id="GO:0006654">
    <property type="term" value="P:phosphatidic acid biosynthetic process"/>
    <property type="evidence" value="ECO:0007669"/>
    <property type="project" value="TreeGrafter"/>
</dbReference>
<keyword evidence="4" id="KW-0443">Lipid metabolism</keyword>
<comment type="caution">
    <text evidence="7">The sequence shown here is derived from an EMBL/GenBank/DDBJ whole genome shotgun (WGS) entry which is preliminary data.</text>
</comment>
<dbReference type="SUPFAM" id="SSF69593">
    <property type="entry name" value="Glycerol-3-phosphate (1)-acyltransferase"/>
    <property type="match status" value="1"/>
</dbReference>
<evidence type="ECO:0000256" key="1">
    <source>
        <dbReference type="ARBA" id="ARBA00005189"/>
    </source>
</evidence>
<keyword evidence="3 7" id="KW-0808">Transferase</keyword>
<accession>A0A5R8PCV0</accession>
<evidence type="ECO:0000256" key="4">
    <source>
        <dbReference type="ARBA" id="ARBA00023098"/>
    </source>
</evidence>
<dbReference type="SMART" id="SM00563">
    <property type="entry name" value="PlsC"/>
    <property type="match status" value="1"/>
</dbReference>
<protein>
    <submittedName>
        <fullName evidence="7">1-acyl-sn-glycerol-3-phosphate acyltransferase</fullName>
    </submittedName>
</protein>
<evidence type="ECO:0000256" key="2">
    <source>
        <dbReference type="ARBA" id="ARBA00022516"/>
    </source>
</evidence>
<dbReference type="OrthoDB" id="5184723at2"/>
<evidence type="ECO:0000256" key="5">
    <source>
        <dbReference type="ARBA" id="ARBA00023315"/>
    </source>
</evidence>
<keyword evidence="2" id="KW-0444">Lipid biosynthesis</keyword>
<keyword evidence="5 7" id="KW-0012">Acyltransferase</keyword>
<dbReference type="Proteomes" id="UP000308349">
    <property type="component" value="Unassembled WGS sequence"/>
</dbReference>
<evidence type="ECO:0000313" key="7">
    <source>
        <dbReference type="EMBL" id="TLG08815.1"/>
    </source>
</evidence>
<organism evidence="7 8">
    <name type="scientific">Nocardia cyriacigeorgica</name>
    <dbReference type="NCBI Taxonomy" id="135487"/>
    <lineage>
        <taxon>Bacteria</taxon>
        <taxon>Bacillati</taxon>
        <taxon>Actinomycetota</taxon>
        <taxon>Actinomycetes</taxon>
        <taxon>Mycobacteriales</taxon>
        <taxon>Nocardiaceae</taxon>
        <taxon>Nocardia</taxon>
    </lineage>
</organism>
<evidence type="ECO:0000313" key="8">
    <source>
        <dbReference type="Proteomes" id="UP000308349"/>
    </source>
</evidence>
<comment type="pathway">
    <text evidence="1">Lipid metabolism.</text>
</comment>
<dbReference type="AlphaFoldDB" id="A0A5R8PCV0"/>
<dbReference type="PANTHER" id="PTHR10434:SF64">
    <property type="entry name" value="1-ACYL-SN-GLYCEROL-3-PHOSPHATE ACYLTRANSFERASE-RELATED"/>
    <property type="match status" value="1"/>
</dbReference>
<dbReference type="CDD" id="cd07989">
    <property type="entry name" value="LPLAT_AGPAT-like"/>
    <property type="match status" value="1"/>
</dbReference>
<name>A0A5R8PCV0_9NOCA</name>
<dbReference type="InterPro" id="IPR002123">
    <property type="entry name" value="Plipid/glycerol_acylTrfase"/>
</dbReference>
<proteinExistence type="predicted"/>